<accession>A0A5C4V3H7</accession>
<keyword evidence="2" id="KW-0472">Membrane</keyword>
<feature type="compositionally biased region" description="Basic and acidic residues" evidence="1">
    <location>
        <begin position="527"/>
        <end position="539"/>
    </location>
</feature>
<feature type="region of interest" description="Disordered" evidence="1">
    <location>
        <begin position="725"/>
        <end position="773"/>
    </location>
</feature>
<keyword evidence="3" id="KW-0732">Signal</keyword>
<dbReference type="OrthoDB" id="163530at2"/>
<keyword evidence="2" id="KW-1133">Transmembrane helix</keyword>
<organism evidence="5 6">
    <name type="scientific">Streptomyces sedi</name>
    <dbReference type="NCBI Taxonomy" id="555059"/>
    <lineage>
        <taxon>Bacteria</taxon>
        <taxon>Bacillati</taxon>
        <taxon>Actinomycetota</taxon>
        <taxon>Actinomycetes</taxon>
        <taxon>Kitasatosporales</taxon>
        <taxon>Streptomycetaceae</taxon>
        <taxon>Streptomyces</taxon>
    </lineage>
</organism>
<dbReference type="SUPFAM" id="SSF53300">
    <property type="entry name" value="vWA-like"/>
    <property type="match status" value="1"/>
</dbReference>
<feature type="region of interest" description="Disordered" evidence="1">
    <location>
        <begin position="33"/>
        <end position="56"/>
    </location>
</feature>
<evidence type="ECO:0000313" key="5">
    <source>
        <dbReference type="EMBL" id="TNM30313.1"/>
    </source>
</evidence>
<dbReference type="Proteomes" id="UP000311713">
    <property type="component" value="Unassembled WGS sequence"/>
</dbReference>
<evidence type="ECO:0000256" key="1">
    <source>
        <dbReference type="SAM" id="MobiDB-lite"/>
    </source>
</evidence>
<feature type="transmembrane region" description="Helical" evidence="2">
    <location>
        <begin position="610"/>
        <end position="630"/>
    </location>
</feature>
<name>A0A5C4V3H7_9ACTN</name>
<dbReference type="AlphaFoldDB" id="A0A5C4V3H7"/>
<evidence type="ECO:0000313" key="6">
    <source>
        <dbReference type="Proteomes" id="UP000311713"/>
    </source>
</evidence>
<protein>
    <submittedName>
        <fullName evidence="5">VWA domain-containing protein</fullName>
    </submittedName>
</protein>
<dbReference type="InterPro" id="IPR002035">
    <property type="entry name" value="VWF_A"/>
</dbReference>
<comment type="caution">
    <text evidence="5">The sequence shown here is derived from an EMBL/GenBank/DDBJ whole genome shotgun (WGS) entry which is preliminary data.</text>
</comment>
<dbReference type="Pfam" id="PF13519">
    <property type="entry name" value="VWA_2"/>
    <property type="match status" value="1"/>
</dbReference>
<dbReference type="EMBL" id="VDGT01000008">
    <property type="protein sequence ID" value="TNM30313.1"/>
    <property type="molecule type" value="Genomic_DNA"/>
</dbReference>
<feature type="chain" id="PRO_5022932169" evidence="3">
    <location>
        <begin position="36"/>
        <end position="773"/>
    </location>
</feature>
<evidence type="ECO:0000256" key="3">
    <source>
        <dbReference type="SAM" id="SignalP"/>
    </source>
</evidence>
<sequence length="773" mass="81359">MSARRTTRRGRRAAAPLVAGLLLALGAALAPPVAAQDDGEGGGEGGGESGDPGVAPIDFTIVVDQSESLSEEDLRREVDAATTIAQAELSERSRATVIGFGSAEEEGQVAAVEACQGTELDAAGRQRISECVEELASPDRELIGPGTDHPAALAQAVDRLARGDEETPRVVFLLTDGRLDVSDSLNYGGSPEARQRNAREALGETLARARENRVQIWPLGFGDDIDEEALAGMAAGGYVEGCAELPGAVPEMTVVGASGDLLEALQRTFAAARCAAVEIGESGVPPVDLEVTIPPIATEGSITVAKGVPGVDVTYYDPDDREVPVQGEFDGSTFEVSGRNTAVEALRVSDPKPGTWRVRLTPQDEGPPREAVVSAIWQGRLLSSVTVQPPSPSPGERVLVEARLQTRENVTVDDPELVAGIRASALLTGDGFAPVPVPLGDGGTGGDRDAGDLVFSGEFTVPDEATGQLVFTSEMAAPGVVADERPFYTRATQGPPAVDALVTFDEDEVHPGGTVEGELLVGNTDGQPHDLRLESRDTGEGGVRVAPAEVRVEPGSEESVPFTVTFGDDTPLGNTGGVLAVVDASEGERVVHEAFLDVTVTAPPTWWDRFRWAVIAGALVAAALATWVAGRRAATRRRRQLGGHSVELRQSGHRIDEQRIRGKPRVFYFRVERGTGGRPSLVAARSAGASVYELRRRANGALRLKPPRGQERDLAAGTGLPIDDDIEVAVRSPDPRKEAPRRRPFRAARPTNRPRPADGPGATGPGPDNGTDF</sequence>
<proteinExistence type="predicted"/>
<feature type="domain" description="VWFA" evidence="4">
    <location>
        <begin position="58"/>
        <end position="234"/>
    </location>
</feature>
<dbReference type="Gene3D" id="3.40.50.410">
    <property type="entry name" value="von Willebrand factor, type A domain"/>
    <property type="match status" value="1"/>
</dbReference>
<gene>
    <name evidence="5" type="ORF">FH715_13290</name>
</gene>
<reference evidence="5 6" key="1">
    <citation type="submission" date="2019-06" db="EMBL/GenBank/DDBJ databases">
        <title>Draft genome of Streptomyces sedi sp. JCM16909.</title>
        <authorList>
            <person name="Klykleung N."/>
            <person name="Tanasupawat S."/>
            <person name="Kudo T."/>
            <person name="Yuki M."/>
            <person name="Ohkuma M."/>
        </authorList>
    </citation>
    <scope>NUCLEOTIDE SEQUENCE [LARGE SCALE GENOMIC DNA]</scope>
    <source>
        <strain evidence="5 6">JCM 16909</strain>
    </source>
</reference>
<dbReference type="RefSeq" id="WP_139644759.1">
    <property type="nucleotide sequence ID" value="NZ_VDGT01000008.1"/>
</dbReference>
<evidence type="ECO:0000256" key="2">
    <source>
        <dbReference type="SAM" id="Phobius"/>
    </source>
</evidence>
<feature type="signal peptide" evidence="3">
    <location>
        <begin position="1"/>
        <end position="35"/>
    </location>
</feature>
<keyword evidence="2" id="KW-0812">Transmembrane</keyword>
<dbReference type="PROSITE" id="PS50234">
    <property type="entry name" value="VWFA"/>
    <property type="match status" value="1"/>
</dbReference>
<feature type="region of interest" description="Disordered" evidence="1">
    <location>
        <begin position="522"/>
        <end position="542"/>
    </location>
</feature>
<evidence type="ECO:0000259" key="4">
    <source>
        <dbReference type="PROSITE" id="PS50234"/>
    </source>
</evidence>
<keyword evidence="6" id="KW-1185">Reference proteome</keyword>
<dbReference type="SMART" id="SM00327">
    <property type="entry name" value="VWA"/>
    <property type="match status" value="1"/>
</dbReference>
<dbReference type="InterPro" id="IPR036465">
    <property type="entry name" value="vWFA_dom_sf"/>
</dbReference>
<dbReference type="CDD" id="cd00198">
    <property type="entry name" value="vWFA"/>
    <property type="match status" value="1"/>
</dbReference>